<dbReference type="PANTHER" id="PTHR32176">
    <property type="entry name" value="XYLOSE ISOMERASE"/>
    <property type="match status" value="1"/>
</dbReference>
<dbReference type="GO" id="GO:0004620">
    <property type="term" value="F:phospholipase activity"/>
    <property type="evidence" value="ECO:0007669"/>
    <property type="project" value="TreeGrafter"/>
</dbReference>
<sequence length="219" mass="24075">MVTVLSIDGGGIRGIIPGTLLGCLESQPQELDGPNARIADYFDVIAGTSLGGMLATMLTAPNKDNRSMYEAKEIIGFYLKRCPKIFPQKGSKYFRGSLASLMGPKYSGKYLRRMINQELRDITLNQTLTNVVVPAFDIRFFQPVIFSTTEAKADTPKNSRLADVCISTSAAPTFLPAHYFETKDSSGKTRRFNLIDGGVAANNPVSITQRQAIYLYSEK</sequence>
<dbReference type="Pfam" id="PF01734">
    <property type="entry name" value="Patatin"/>
    <property type="match status" value="1"/>
</dbReference>
<keyword evidence="8" id="KW-1185">Reference proteome</keyword>
<protein>
    <recommendedName>
        <fullName evidence="5">Patatin</fullName>
        <ecNumber evidence="5">3.1.1.-</ecNumber>
    </recommendedName>
</protein>
<keyword evidence="2 4" id="KW-0442">Lipid degradation</keyword>
<gene>
    <name evidence="7" type="ORF">SLEP1_g8147</name>
</gene>
<organism evidence="7 8">
    <name type="scientific">Rubroshorea leprosula</name>
    <dbReference type="NCBI Taxonomy" id="152421"/>
    <lineage>
        <taxon>Eukaryota</taxon>
        <taxon>Viridiplantae</taxon>
        <taxon>Streptophyta</taxon>
        <taxon>Embryophyta</taxon>
        <taxon>Tracheophyta</taxon>
        <taxon>Spermatophyta</taxon>
        <taxon>Magnoliopsida</taxon>
        <taxon>eudicotyledons</taxon>
        <taxon>Gunneridae</taxon>
        <taxon>Pentapetalae</taxon>
        <taxon>rosids</taxon>
        <taxon>malvids</taxon>
        <taxon>Malvales</taxon>
        <taxon>Dipterocarpaceae</taxon>
        <taxon>Rubroshorea</taxon>
    </lineage>
</organism>
<comment type="caution">
    <text evidence="7">The sequence shown here is derived from an EMBL/GenBank/DDBJ whole genome shotgun (WGS) entry which is preliminary data.</text>
</comment>
<feature type="active site" description="Nucleophile" evidence="4">
    <location>
        <position position="49"/>
    </location>
</feature>
<feature type="short sequence motif" description="GXSXG" evidence="4">
    <location>
        <begin position="47"/>
        <end position="51"/>
    </location>
</feature>
<feature type="short sequence motif" description="DGA/G" evidence="4">
    <location>
        <begin position="196"/>
        <end position="198"/>
    </location>
</feature>
<dbReference type="PANTHER" id="PTHR32176:SF99">
    <property type="entry name" value="PATATIN"/>
    <property type="match status" value="1"/>
</dbReference>
<comment type="domain">
    <text evidence="5">The nitrogen atoms of the two glycine residues in the GGXR motif define the oxyanion hole, and stabilize the oxyanion that forms during the nucleophilic attack by the catalytic serine during substrate cleavage.</text>
</comment>
<dbReference type="EMBL" id="BPVZ01000008">
    <property type="protein sequence ID" value="GKU94695.1"/>
    <property type="molecule type" value="Genomic_DNA"/>
</dbReference>
<keyword evidence="3 4" id="KW-0443">Lipid metabolism</keyword>
<name>A0AAV5I6E4_9ROSI</name>
<evidence type="ECO:0000256" key="1">
    <source>
        <dbReference type="ARBA" id="ARBA00010240"/>
    </source>
</evidence>
<dbReference type="EC" id="3.1.1.-" evidence="5"/>
<evidence type="ECO:0000259" key="6">
    <source>
        <dbReference type="PROSITE" id="PS51635"/>
    </source>
</evidence>
<dbReference type="GO" id="GO:0016042">
    <property type="term" value="P:lipid catabolic process"/>
    <property type="evidence" value="ECO:0007669"/>
    <property type="project" value="UniProtKB-UniRule"/>
</dbReference>
<proteinExistence type="inferred from homology"/>
<dbReference type="GO" id="GO:0047372">
    <property type="term" value="F:monoacylglycerol lipase activity"/>
    <property type="evidence" value="ECO:0007669"/>
    <property type="project" value="TreeGrafter"/>
</dbReference>
<accession>A0AAV5I6E4</accession>
<evidence type="ECO:0000256" key="4">
    <source>
        <dbReference type="PROSITE-ProRule" id="PRU01161"/>
    </source>
</evidence>
<dbReference type="SUPFAM" id="SSF52151">
    <property type="entry name" value="FabD/lysophospholipase-like"/>
    <property type="match status" value="1"/>
</dbReference>
<feature type="short sequence motif" description="GXGXXG" evidence="4">
    <location>
        <begin position="9"/>
        <end position="14"/>
    </location>
</feature>
<comment type="similarity">
    <text evidence="1 5">Belongs to the patatin family.</text>
</comment>
<evidence type="ECO:0000256" key="5">
    <source>
        <dbReference type="RuleBase" id="RU361262"/>
    </source>
</evidence>
<evidence type="ECO:0000256" key="2">
    <source>
        <dbReference type="ARBA" id="ARBA00022963"/>
    </source>
</evidence>
<feature type="active site" description="Proton acceptor" evidence="4">
    <location>
        <position position="196"/>
    </location>
</feature>
<dbReference type="PROSITE" id="PS51635">
    <property type="entry name" value="PNPLA"/>
    <property type="match status" value="1"/>
</dbReference>
<evidence type="ECO:0000256" key="3">
    <source>
        <dbReference type="ARBA" id="ARBA00023098"/>
    </source>
</evidence>
<evidence type="ECO:0000313" key="7">
    <source>
        <dbReference type="EMBL" id="GKU94695.1"/>
    </source>
</evidence>
<comment type="function">
    <text evidence="5">Lipolytic acyl hydrolase (LAH).</text>
</comment>
<dbReference type="InterPro" id="IPR016035">
    <property type="entry name" value="Acyl_Trfase/lysoPLipase"/>
</dbReference>
<reference evidence="7 8" key="1">
    <citation type="journal article" date="2021" name="Commun. Biol.">
        <title>The genome of Shorea leprosula (Dipterocarpaceae) highlights the ecological relevance of drought in aseasonal tropical rainforests.</title>
        <authorList>
            <person name="Ng K.K.S."/>
            <person name="Kobayashi M.J."/>
            <person name="Fawcett J.A."/>
            <person name="Hatakeyama M."/>
            <person name="Paape T."/>
            <person name="Ng C.H."/>
            <person name="Ang C.C."/>
            <person name="Tnah L.H."/>
            <person name="Lee C.T."/>
            <person name="Nishiyama T."/>
            <person name="Sese J."/>
            <person name="O'Brien M.J."/>
            <person name="Copetti D."/>
            <person name="Mohd Noor M.I."/>
            <person name="Ong R.C."/>
            <person name="Putra M."/>
            <person name="Sireger I.Z."/>
            <person name="Indrioko S."/>
            <person name="Kosugi Y."/>
            <person name="Izuno A."/>
            <person name="Isagi Y."/>
            <person name="Lee S.L."/>
            <person name="Shimizu K.K."/>
        </authorList>
    </citation>
    <scope>NUCLEOTIDE SEQUENCE [LARGE SCALE GENOMIC DNA]</scope>
    <source>
        <strain evidence="7">214</strain>
    </source>
</reference>
<dbReference type="Proteomes" id="UP001054252">
    <property type="component" value="Unassembled WGS sequence"/>
</dbReference>
<dbReference type="AlphaFoldDB" id="A0AAV5I6E4"/>
<dbReference type="InterPro" id="IPR002641">
    <property type="entry name" value="PNPLA_dom"/>
</dbReference>
<dbReference type="Gene3D" id="3.40.1090.10">
    <property type="entry name" value="Cytosolic phospholipase A2 catalytic domain"/>
    <property type="match status" value="1"/>
</dbReference>
<feature type="domain" description="PNPLA" evidence="6">
    <location>
        <begin position="5"/>
        <end position="209"/>
    </location>
</feature>
<evidence type="ECO:0000313" key="8">
    <source>
        <dbReference type="Proteomes" id="UP001054252"/>
    </source>
</evidence>
<keyword evidence="4 5" id="KW-0378">Hydrolase</keyword>